<dbReference type="RefSeq" id="WP_183357192.1">
    <property type="nucleotide sequence ID" value="NZ_BAABKR010000008.1"/>
</dbReference>
<keyword evidence="1" id="KW-0812">Transmembrane</keyword>
<feature type="transmembrane region" description="Helical" evidence="1">
    <location>
        <begin position="17"/>
        <end position="39"/>
    </location>
</feature>
<evidence type="ECO:0008006" key="4">
    <source>
        <dbReference type="Google" id="ProtNLM"/>
    </source>
</evidence>
<comment type="caution">
    <text evidence="2">The sequence shown here is derived from an EMBL/GenBank/DDBJ whole genome shotgun (WGS) entry which is preliminary data.</text>
</comment>
<evidence type="ECO:0000313" key="2">
    <source>
        <dbReference type="EMBL" id="MBB3666789.1"/>
    </source>
</evidence>
<evidence type="ECO:0000313" key="3">
    <source>
        <dbReference type="Proteomes" id="UP000547528"/>
    </source>
</evidence>
<dbReference type="Proteomes" id="UP000547528">
    <property type="component" value="Unassembled WGS sequence"/>
</dbReference>
<gene>
    <name evidence="2" type="ORF">FHX47_000382</name>
</gene>
<keyword evidence="3" id="KW-1185">Reference proteome</keyword>
<protein>
    <recommendedName>
        <fullName evidence="4">ATP synthase protein I</fullName>
    </recommendedName>
</protein>
<evidence type="ECO:0000256" key="1">
    <source>
        <dbReference type="SAM" id="Phobius"/>
    </source>
</evidence>
<feature type="transmembrane region" description="Helical" evidence="1">
    <location>
        <begin position="45"/>
        <end position="66"/>
    </location>
</feature>
<feature type="transmembrane region" description="Helical" evidence="1">
    <location>
        <begin position="78"/>
        <end position="98"/>
    </location>
</feature>
<reference evidence="2 3" key="1">
    <citation type="submission" date="2020-08" db="EMBL/GenBank/DDBJ databases">
        <title>Sequencing the genomes of 1000 actinobacteria strains.</title>
        <authorList>
            <person name="Klenk H.-P."/>
        </authorList>
    </citation>
    <scope>NUCLEOTIDE SEQUENCE [LARGE SCALE GENOMIC DNA]</scope>
    <source>
        <strain evidence="2 3">DSM 28238</strain>
    </source>
</reference>
<proteinExistence type="predicted"/>
<feature type="transmembrane region" description="Helical" evidence="1">
    <location>
        <begin position="104"/>
        <end position="124"/>
    </location>
</feature>
<dbReference type="AlphaFoldDB" id="A0A7W5TTY5"/>
<sequence length="140" mass="14364">MMGAPTLFPNATGWRRVLLVTTTAGVVTVLIAVGLGTLVSGSLAAASAGAGGGGTLAFSFLSLALIDWADRHAPHLAIPLFMIGFGIKVAVLAVVVLLVRPGDWLDSGWALGAGVVVVLVWQAAEILSFSQMRISVQPDD</sequence>
<organism evidence="2 3">
    <name type="scientific">Garicola koreensis</name>
    <dbReference type="NCBI Taxonomy" id="1262554"/>
    <lineage>
        <taxon>Bacteria</taxon>
        <taxon>Bacillati</taxon>
        <taxon>Actinomycetota</taxon>
        <taxon>Actinomycetes</taxon>
        <taxon>Micrococcales</taxon>
        <taxon>Micrococcaceae</taxon>
        <taxon>Garicola</taxon>
    </lineage>
</organism>
<name>A0A7W5TTY5_9MICC</name>
<keyword evidence="1" id="KW-0472">Membrane</keyword>
<dbReference type="EMBL" id="JACIBT010000001">
    <property type="protein sequence ID" value="MBB3666789.1"/>
    <property type="molecule type" value="Genomic_DNA"/>
</dbReference>
<accession>A0A7W5TTY5</accession>
<keyword evidence="1" id="KW-1133">Transmembrane helix</keyword>